<name>A0A8D8U1X3_9HEMI</name>
<reference evidence="2" key="1">
    <citation type="submission" date="2021-05" db="EMBL/GenBank/DDBJ databases">
        <authorList>
            <person name="Alioto T."/>
            <person name="Alioto T."/>
            <person name="Gomez Garrido J."/>
        </authorList>
    </citation>
    <scope>NUCLEOTIDE SEQUENCE</scope>
</reference>
<evidence type="ECO:0000256" key="1">
    <source>
        <dbReference type="SAM" id="Phobius"/>
    </source>
</evidence>
<keyword evidence="1" id="KW-1133">Transmembrane helix</keyword>
<feature type="transmembrane region" description="Helical" evidence="1">
    <location>
        <begin position="36"/>
        <end position="65"/>
    </location>
</feature>
<dbReference type="AlphaFoldDB" id="A0A8D8U1X3"/>
<keyword evidence="1" id="KW-0472">Membrane</keyword>
<proteinExistence type="predicted"/>
<organism evidence="2">
    <name type="scientific">Cacopsylla melanoneura</name>
    <dbReference type="NCBI Taxonomy" id="428564"/>
    <lineage>
        <taxon>Eukaryota</taxon>
        <taxon>Metazoa</taxon>
        <taxon>Ecdysozoa</taxon>
        <taxon>Arthropoda</taxon>
        <taxon>Hexapoda</taxon>
        <taxon>Insecta</taxon>
        <taxon>Pterygota</taxon>
        <taxon>Neoptera</taxon>
        <taxon>Paraneoptera</taxon>
        <taxon>Hemiptera</taxon>
        <taxon>Sternorrhyncha</taxon>
        <taxon>Psylloidea</taxon>
        <taxon>Psyllidae</taxon>
        <taxon>Psyllinae</taxon>
        <taxon>Cacopsylla</taxon>
    </lineage>
</organism>
<sequence length="109" mass="12453">MVESGQPVCRHNTGLRRYVKANHLILRLKPYLSPSILQIFCKIIIFNSLPCQVLLCVCLSVSFFLPKYFGQGHPPCTHVVNDIVNPNMVKWFNDFDLITCTSLGTYTTY</sequence>
<keyword evidence="1" id="KW-0812">Transmembrane</keyword>
<accession>A0A8D8U1X3</accession>
<protein>
    <submittedName>
        <fullName evidence="2">Uncharacterized protein</fullName>
    </submittedName>
</protein>
<evidence type="ECO:0000313" key="2">
    <source>
        <dbReference type="EMBL" id="CAG6696555.1"/>
    </source>
</evidence>
<dbReference type="EMBL" id="HBUF01329239">
    <property type="protein sequence ID" value="CAG6696555.1"/>
    <property type="molecule type" value="Transcribed_RNA"/>
</dbReference>